<evidence type="ECO:0000256" key="4">
    <source>
        <dbReference type="ARBA" id="ARBA00022723"/>
    </source>
</evidence>
<proteinExistence type="inferred from homology"/>
<comment type="cofactor">
    <cofactor evidence="2">
        <name>thiamine diphosphate</name>
        <dbReference type="ChEBI" id="CHEBI:58937"/>
    </cofactor>
</comment>
<dbReference type="AlphaFoldDB" id="A0A484HHL3"/>
<feature type="domain" description="Thiamine pyrophosphate enzyme central" evidence="7">
    <location>
        <begin position="211"/>
        <end position="338"/>
    </location>
</feature>
<sequence>MVSKKNIRILEQRLKTKTVDGHTLIARALKRLGVTHVYGIGGTPIRETFGACVKTGIRHIGAHGQQAAAMMSMAQNYMSGKITSAVILSAGPAVTNAVTAALTAKDNHWPLILMGGRRPVAMKSMGSFQELDAARLFEPITKWSALIKSVDDIPRYLQKAFYISGTGRPGPVYIDISEDALTHVVPDENRAIKTKIHHPCPDIHPPDAAVIQKASDMLMKAGSPLMIIGKGVRWSEPYEELLSLAHDFKIPFITSPMGQGYIPDHHPMRFNAIKNFAQSKADMALVVGTRLDWTFRFGAELPREAKLIHIDLDDAGMETNRFPDAALTGDIKSVLKRLLKNMQAGNRDPSRPRRMKKWHDILREKQKTRTREMDSRIKSKSIPMSPYHLIHEIKAFLPKDAICAIDGGVILAAAQECLPTHMPGSRFTSGSNGCLGVGIPFGMGAKLACPDRPVVVLCGDAAFGFSVMEMETAARHDIPIIVVIANNNGPQGALFQETIYPKGHERSAMFLPEIHYEKIMGIFGGHMEFVTHPEQLRPAMARAASSGRPSCVNVRVDPRAPYPKNTF</sequence>
<dbReference type="InterPro" id="IPR029035">
    <property type="entry name" value="DHS-like_NAD/FAD-binding_dom"/>
</dbReference>
<dbReference type="PANTHER" id="PTHR18968">
    <property type="entry name" value="THIAMINE PYROPHOSPHATE ENZYMES"/>
    <property type="match status" value="1"/>
</dbReference>
<organism evidence="10">
    <name type="scientific">uncultured Desulfobacteraceae bacterium</name>
    <dbReference type="NCBI Taxonomy" id="218296"/>
    <lineage>
        <taxon>Bacteria</taxon>
        <taxon>Pseudomonadati</taxon>
        <taxon>Thermodesulfobacteriota</taxon>
        <taxon>Desulfobacteria</taxon>
        <taxon>Desulfobacterales</taxon>
        <taxon>Desulfobacteraceae</taxon>
        <taxon>environmental samples</taxon>
    </lineage>
</organism>
<dbReference type="EMBL" id="CAACVI010000012">
    <property type="protein sequence ID" value="VEN73951.1"/>
    <property type="molecule type" value="Genomic_DNA"/>
</dbReference>
<evidence type="ECO:0000259" key="8">
    <source>
        <dbReference type="Pfam" id="PF02775"/>
    </source>
</evidence>
<dbReference type="CDD" id="cd07035">
    <property type="entry name" value="TPP_PYR_POX_like"/>
    <property type="match status" value="1"/>
</dbReference>
<dbReference type="GO" id="GO:0009097">
    <property type="term" value="P:isoleucine biosynthetic process"/>
    <property type="evidence" value="ECO:0007669"/>
    <property type="project" value="TreeGrafter"/>
</dbReference>
<dbReference type="InterPro" id="IPR012000">
    <property type="entry name" value="Thiamin_PyroP_enz_cen_dom"/>
</dbReference>
<dbReference type="GO" id="GO:0005948">
    <property type="term" value="C:acetolactate synthase complex"/>
    <property type="evidence" value="ECO:0007669"/>
    <property type="project" value="TreeGrafter"/>
</dbReference>
<evidence type="ECO:0000256" key="5">
    <source>
        <dbReference type="ARBA" id="ARBA00023052"/>
    </source>
</evidence>
<evidence type="ECO:0000259" key="9">
    <source>
        <dbReference type="Pfam" id="PF02776"/>
    </source>
</evidence>
<dbReference type="Pfam" id="PF02776">
    <property type="entry name" value="TPP_enzyme_N"/>
    <property type="match status" value="1"/>
</dbReference>
<evidence type="ECO:0008006" key="11">
    <source>
        <dbReference type="Google" id="ProtNLM"/>
    </source>
</evidence>
<protein>
    <recommendedName>
        <fullName evidence="11">Acetolactate synthase</fullName>
    </recommendedName>
</protein>
<evidence type="ECO:0000259" key="7">
    <source>
        <dbReference type="Pfam" id="PF00205"/>
    </source>
</evidence>
<feature type="domain" description="Thiamine pyrophosphate enzyme TPP-binding" evidence="8">
    <location>
        <begin position="413"/>
        <end position="554"/>
    </location>
</feature>
<evidence type="ECO:0000256" key="2">
    <source>
        <dbReference type="ARBA" id="ARBA00001964"/>
    </source>
</evidence>
<dbReference type="Gene3D" id="3.40.50.1220">
    <property type="entry name" value="TPP-binding domain"/>
    <property type="match status" value="1"/>
</dbReference>
<comment type="similarity">
    <text evidence="3 6">Belongs to the TPP enzyme family.</text>
</comment>
<dbReference type="InterPro" id="IPR012001">
    <property type="entry name" value="Thiamin_PyroP_enz_TPP-bd_dom"/>
</dbReference>
<dbReference type="CDD" id="cd02004">
    <property type="entry name" value="TPP_BZL_OCoD_HPCL"/>
    <property type="match status" value="1"/>
</dbReference>
<keyword evidence="5 6" id="KW-0786">Thiamine pyrophosphate</keyword>
<evidence type="ECO:0000256" key="6">
    <source>
        <dbReference type="RuleBase" id="RU362132"/>
    </source>
</evidence>
<reference evidence="10" key="1">
    <citation type="submission" date="2019-01" db="EMBL/GenBank/DDBJ databases">
        <authorList>
            <consortium name="Genoscope - CEA"/>
            <person name="William W."/>
        </authorList>
    </citation>
    <scope>NUCLEOTIDE SEQUENCE</scope>
    <source>
        <strain evidence="10">CR-1</strain>
    </source>
</reference>
<dbReference type="GO" id="GO:0030976">
    <property type="term" value="F:thiamine pyrophosphate binding"/>
    <property type="evidence" value="ECO:0007669"/>
    <property type="project" value="InterPro"/>
</dbReference>
<dbReference type="Gene3D" id="3.40.50.970">
    <property type="match status" value="2"/>
</dbReference>
<evidence type="ECO:0000256" key="3">
    <source>
        <dbReference type="ARBA" id="ARBA00007812"/>
    </source>
</evidence>
<name>A0A484HHL3_9BACT</name>
<dbReference type="InterPro" id="IPR045229">
    <property type="entry name" value="TPP_enz"/>
</dbReference>
<dbReference type="GO" id="GO:0050660">
    <property type="term" value="F:flavin adenine dinucleotide binding"/>
    <property type="evidence" value="ECO:0007669"/>
    <property type="project" value="TreeGrafter"/>
</dbReference>
<dbReference type="GO" id="GO:0009099">
    <property type="term" value="P:L-valine biosynthetic process"/>
    <property type="evidence" value="ECO:0007669"/>
    <property type="project" value="TreeGrafter"/>
</dbReference>
<evidence type="ECO:0000313" key="10">
    <source>
        <dbReference type="EMBL" id="VEN73951.1"/>
    </source>
</evidence>
<feature type="domain" description="Thiamine pyrophosphate enzyme N-terminal TPP-binding" evidence="9">
    <location>
        <begin position="21"/>
        <end position="134"/>
    </location>
</feature>
<dbReference type="InterPro" id="IPR011766">
    <property type="entry name" value="TPP_enzyme_TPP-bd"/>
</dbReference>
<dbReference type="SUPFAM" id="SSF52467">
    <property type="entry name" value="DHS-like NAD/FAD-binding domain"/>
    <property type="match status" value="1"/>
</dbReference>
<evidence type="ECO:0000256" key="1">
    <source>
        <dbReference type="ARBA" id="ARBA00001946"/>
    </source>
</evidence>
<dbReference type="GO" id="GO:0000287">
    <property type="term" value="F:magnesium ion binding"/>
    <property type="evidence" value="ECO:0007669"/>
    <property type="project" value="InterPro"/>
</dbReference>
<keyword evidence="4" id="KW-0479">Metal-binding</keyword>
<dbReference type="SUPFAM" id="SSF52518">
    <property type="entry name" value="Thiamin diphosphate-binding fold (THDP-binding)"/>
    <property type="match status" value="2"/>
</dbReference>
<accession>A0A484HHL3</accession>
<dbReference type="Pfam" id="PF00205">
    <property type="entry name" value="TPP_enzyme_M"/>
    <property type="match status" value="1"/>
</dbReference>
<dbReference type="Pfam" id="PF02775">
    <property type="entry name" value="TPP_enzyme_C"/>
    <property type="match status" value="1"/>
</dbReference>
<comment type="cofactor">
    <cofactor evidence="1">
        <name>Mg(2+)</name>
        <dbReference type="ChEBI" id="CHEBI:18420"/>
    </cofactor>
</comment>
<gene>
    <name evidence="10" type="ORF">EPICR_20422</name>
</gene>
<dbReference type="InterPro" id="IPR029061">
    <property type="entry name" value="THDP-binding"/>
</dbReference>
<dbReference type="GO" id="GO:0003984">
    <property type="term" value="F:acetolactate synthase activity"/>
    <property type="evidence" value="ECO:0007669"/>
    <property type="project" value="TreeGrafter"/>
</dbReference>
<dbReference type="PANTHER" id="PTHR18968:SF166">
    <property type="entry name" value="2-HYDROXYACYL-COA LYASE 2"/>
    <property type="match status" value="1"/>
</dbReference>
<dbReference type="InterPro" id="IPR000399">
    <property type="entry name" value="TPP-bd_CS"/>
</dbReference>
<dbReference type="PROSITE" id="PS00187">
    <property type="entry name" value="TPP_ENZYMES"/>
    <property type="match status" value="1"/>
</dbReference>